<keyword evidence="2" id="KW-1185">Reference proteome</keyword>
<comment type="caution">
    <text evidence="1">The sequence shown here is derived from an EMBL/GenBank/DDBJ whole genome shotgun (WGS) entry which is preliminary data.</text>
</comment>
<proteinExistence type="predicted"/>
<dbReference type="Proteomes" id="UP000790709">
    <property type="component" value="Unassembled WGS sequence"/>
</dbReference>
<evidence type="ECO:0000313" key="1">
    <source>
        <dbReference type="EMBL" id="KAH7927830.1"/>
    </source>
</evidence>
<protein>
    <submittedName>
        <fullName evidence="1">Uncharacterized protein</fullName>
    </submittedName>
</protein>
<name>A0ACB8BRP4_9AGAM</name>
<accession>A0ACB8BRP4</accession>
<organism evidence="1 2">
    <name type="scientific">Leucogyrophana mollusca</name>
    <dbReference type="NCBI Taxonomy" id="85980"/>
    <lineage>
        <taxon>Eukaryota</taxon>
        <taxon>Fungi</taxon>
        <taxon>Dikarya</taxon>
        <taxon>Basidiomycota</taxon>
        <taxon>Agaricomycotina</taxon>
        <taxon>Agaricomycetes</taxon>
        <taxon>Agaricomycetidae</taxon>
        <taxon>Boletales</taxon>
        <taxon>Boletales incertae sedis</taxon>
        <taxon>Leucogyrophana</taxon>
    </lineage>
</organism>
<dbReference type="EMBL" id="MU266360">
    <property type="protein sequence ID" value="KAH7927830.1"/>
    <property type="molecule type" value="Genomic_DNA"/>
</dbReference>
<reference evidence="1" key="1">
    <citation type="journal article" date="2021" name="New Phytol.">
        <title>Evolutionary innovations through gain and loss of genes in the ectomycorrhizal Boletales.</title>
        <authorList>
            <person name="Wu G."/>
            <person name="Miyauchi S."/>
            <person name="Morin E."/>
            <person name="Kuo A."/>
            <person name="Drula E."/>
            <person name="Varga T."/>
            <person name="Kohler A."/>
            <person name="Feng B."/>
            <person name="Cao Y."/>
            <person name="Lipzen A."/>
            <person name="Daum C."/>
            <person name="Hundley H."/>
            <person name="Pangilinan J."/>
            <person name="Johnson J."/>
            <person name="Barry K."/>
            <person name="LaButti K."/>
            <person name="Ng V."/>
            <person name="Ahrendt S."/>
            <person name="Min B."/>
            <person name="Choi I.G."/>
            <person name="Park H."/>
            <person name="Plett J.M."/>
            <person name="Magnuson J."/>
            <person name="Spatafora J.W."/>
            <person name="Nagy L.G."/>
            <person name="Henrissat B."/>
            <person name="Grigoriev I.V."/>
            <person name="Yang Z.L."/>
            <person name="Xu J."/>
            <person name="Martin F.M."/>
        </authorList>
    </citation>
    <scope>NUCLEOTIDE SEQUENCE</scope>
    <source>
        <strain evidence="1">KUC20120723A-06</strain>
    </source>
</reference>
<gene>
    <name evidence="1" type="ORF">BV22DRAFT_244121</name>
</gene>
<sequence>MDPYPRSREGPPLTVQPFTFVPANQPPPDGSRYIATPSMDLDKGDTSIAFMKGPKRKRLAKACDACHKSKRRCDGTAPCSNCYFASKKCSYTDAAGNPVPAPRPARADRADVPADTNHGPYANFTDSFQAGQQPFSVPPIPQGDIMSASVDSDDDRAASRKRFRSEPGKSTDPAPRSLPSVSVVDRSSAERDPALTRELVHLFFTHRQPQRMIIHKPTFSVALSRGLVPPYLLHAVCAVAAPLSKQPCLRMSPSRYAGNRYAQEAVSLMFDSNTRKLICEHSLATAQALCLLQLHDRMAKSAWSAPYHKLALDVLESLGMLNQDYAIAAPVNSPEYIEACIERECARRIFWHIYISDVHASVLYGRDVSATDEQLKLRLPVDETSFEMSVHTTVPEYLYIPSPRTLYSSEIGQLIRVLAIHVKVEKTMDIFNDPNSGRHPVADLREQDAALTAWSENLPDHLQWSDDNLSIQLSMFESDSNMGAWCFCFMHITHCSCIFGLNQARQRCRTAQEGGPPWARERLDKIINGLGGRAKNSVILGAAMWLGPFSLLIFHRGVQPLWKYLRGEHPQVRTWTKEFEEVWGVKIQDLCTPAPEPFQMRPPPARDTPSSSGPPPTLALHNSPLQRSGSVVSSTNSIASSSAYYAVGRASVEQRRVSKPLFVEGEGVSGGSESREKEHGSRMIPDSNIDPALQASPNPRVQAVTEGLPSLPSLKASGLLEWSSGPSDNAASVPGTSTWQLSSQHLALPRQTSRDPVRSPLVSTSPADFSSPRSSTTTRPTGMPAGLDWLANE</sequence>
<evidence type="ECO:0000313" key="2">
    <source>
        <dbReference type="Proteomes" id="UP000790709"/>
    </source>
</evidence>